<evidence type="ECO:0000256" key="4">
    <source>
        <dbReference type="ARBA" id="ARBA00022723"/>
    </source>
</evidence>
<feature type="binding site" evidence="10">
    <location>
        <position position="125"/>
    </location>
    <ligand>
        <name>substrate</name>
    </ligand>
</feature>
<keyword evidence="7 8" id="KW-0119">Carbohydrate metabolism</keyword>
<reference evidence="11 12" key="1">
    <citation type="submission" date="2018-11" db="EMBL/GenBank/DDBJ databases">
        <title>Sequencing the genomes of 1000 actinobacteria strains.</title>
        <authorList>
            <person name="Klenk H.-P."/>
        </authorList>
    </citation>
    <scope>NUCLEOTIDE SEQUENCE [LARGE SCALE GENOMIC DNA]</scope>
    <source>
        <strain evidence="11 12">DSM 14012</strain>
    </source>
</reference>
<feature type="binding site" evidence="9">
    <location>
        <position position="218"/>
    </location>
    <ligand>
        <name>Mn(2+)</name>
        <dbReference type="ChEBI" id="CHEBI:29035"/>
        <label>2</label>
    </ligand>
</feature>
<evidence type="ECO:0000256" key="7">
    <source>
        <dbReference type="ARBA" id="ARBA00023277"/>
    </source>
</evidence>
<dbReference type="GO" id="GO:0006071">
    <property type="term" value="P:glycerol metabolic process"/>
    <property type="evidence" value="ECO:0007669"/>
    <property type="project" value="InterPro"/>
</dbReference>
<dbReference type="EMBL" id="RKHL01000001">
    <property type="protein sequence ID" value="ROR81290.1"/>
    <property type="molecule type" value="Genomic_DNA"/>
</dbReference>
<protein>
    <recommendedName>
        <fullName evidence="8">Fructose-1,6-bisphosphatase</fullName>
    </recommendedName>
</protein>
<evidence type="ECO:0000256" key="2">
    <source>
        <dbReference type="ARBA" id="ARBA00004742"/>
    </source>
</evidence>
<dbReference type="GO" id="GO:0030388">
    <property type="term" value="P:fructose 1,6-bisphosphate metabolic process"/>
    <property type="evidence" value="ECO:0007669"/>
    <property type="project" value="TreeGrafter"/>
</dbReference>
<feature type="binding site" evidence="9">
    <location>
        <position position="93"/>
    </location>
    <ligand>
        <name>Mn(2+)</name>
        <dbReference type="ChEBI" id="CHEBI:29035"/>
        <label>2</label>
    </ligand>
</feature>
<keyword evidence="5" id="KW-0378">Hydrolase</keyword>
<feature type="binding site" evidence="10">
    <location>
        <position position="215"/>
    </location>
    <ligand>
        <name>substrate</name>
    </ligand>
</feature>
<evidence type="ECO:0000256" key="8">
    <source>
        <dbReference type="PIRNR" id="PIRNR004532"/>
    </source>
</evidence>
<dbReference type="GO" id="GO:0006094">
    <property type="term" value="P:gluconeogenesis"/>
    <property type="evidence" value="ECO:0007669"/>
    <property type="project" value="UniProtKB-UniPathway"/>
</dbReference>
<evidence type="ECO:0000313" key="11">
    <source>
        <dbReference type="EMBL" id="ROR81290.1"/>
    </source>
</evidence>
<dbReference type="InterPro" id="IPR004464">
    <property type="entry name" value="FBPase_class-2/SBPase"/>
</dbReference>
<dbReference type="RefSeq" id="WP_085510492.1">
    <property type="nucleotide sequence ID" value="NZ_FXAP01000001.1"/>
</dbReference>
<comment type="caution">
    <text evidence="11">The sequence shown here is derived from an EMBL/GenBank/DDBJ whole genome shotgun (WGS) entry which is preliminary data.</text>
</comment>
<comment type="catalytic activity">
    <reaction evidence="1">
        <text>beta-D-fructose 1,6-bisphosphate + H2O = beta-D-fructose 6-phosphate + phosphate</text>
        <dbReference type="Rhea" id="RHEA:11064"/>
        <dbReference type="ChEBI" id="CHEBI:15377"/>
        <dbReference type="ChEBI" id="CHEBI:32966"/>
        <dbReference type="ChEBI" id="CHEBI:43474"/>
        <dbReference type="ChEBI" id="CHEBI:57634"/>
        <dbReference type="EC" id="3.1.3.11"/>
    </reaction>
</comment>
<evidence type="ECO:0000256" key="3">
    <source>
        <dbReference type="ARBA" id="ARBA00008989"/>
    </source>
</evidence>
<evidence type="ECO:0000256" key="5">
    <source>
        <dbReference type="ARBA" id="ARBA00022801"/>
    </source>
</evidence>
<feature type="binding site" evidence="10">
    <location>
        <begin position="169"/>
        <end position="171"/>
    </location>
    <ligand>
        <name>substrate</name>
    </ligand>
</feature>
<feature type="binding site" evidence="9">
    <location>
        <position position="90"/>
    </location>
    <ligand>
        <name>Mn(2+)</name>
        <dbReference type="ChEBI" id="CHEBI:29035"/>
        <label>2</label>
    </ligand>
</feature>
<feature type="binding site" evidence="9">
    <location>
        <position position="38"/>
    </location>
    <ligand>
        <name>Mn(2+)</name>
        <dbReference type="ChEBI" id="CHEBI:29035"/>
        <label>1</label>
    </ligand>
</feature>
<sequence length="331" mass="33739">MIERAPDSDLLDGFLDATRAAAAAVAGLVGGGDGMRIDGVAVDALRRALESLPVDGRVVVGEGEKDQAPMLFVGERFGTGAGPAIDLAVDPVDGTKLAATGKPDSVAVIAIAPRGAMFDIGPAYYLEKLVAAGGGRELSLADPIAVTLDRLAARLGRPVEQLRVAVQDRPRNAATAQAVTAAGAELVSFMDGDVALSLRAAAADGDLDLLLGVGGAPEGILTAAAVRALGGWMTARFAPQSPEERARLVDAGTDLDREVPLDELCRDDAWLLLSAVTSTALAAGAELAGVRLEDDGSAIVESVVVGPGSPLTRSRKCLDRDAPTGLPSPVR</sequence>
<evidence type="ECO:0000256" key="10">
    <source>
        <dbReference type="PIRSR" id="PIRSR004532-2"/>
    </source>
</evidence>
<proteinExistence type="inferred from homology"/>
<keyword evidence="12" id="KW-1185">Reference proteome</keyword>
<dbReference type="UniPathway" id="UPA00138"/>
<feature type="binding site" evidence="10">
    <location>
        <begin position="93"/>
        <end position="95"/>
    </location>
    <ligand>
        <name>substrate</name>
    </ligand>
</feature>
<dbReference type="SUPFAM" id="SSF56655">
    <property type="entry name" value="Carbohydrate phosphatase"/>
    <property type="match status" value="1"/>
</dbReference>
<keyword evidence="4 9" id="KW-0479">Metal-binding</keyword>
<keyword evidence="6 9" id="KW-0464">Manganese</keyword>
<evidence type="ECO:0000256" key="9">
    <source>
        <dbReference type="PIRSR" id="PIRSR004532-1"/>
    </source>
</evidence>
<name>A0A3N2C1G4_9MICO</name>
<comment type="similarity">
    <text evidence="3 8">Belongs to the FBPase class 2 family.</text>
</comment>
<feature type="binding site" evidence="9">
    <location>
        <position position="62"/>
    </location>
    <ligand>
        <name>Mn(2+)</name>
        <dbReference type="ChEBI" id="CHEBI:29035"/>
        <label>1</label>
    </ligand>
</feature>
<evidence type="ECO:0000313" key="12">
    <source>
        <dbReference type="Proteomes" id="UP000266915"/>
    </source>
</evidence>
<evidence type="ECO:0000256" key="1">
    <source>
        <dbReference type="ARBA" id="ARBA00001273"/>
    </source>
</evidence>
<gene>
    <name evidence="11" type="ORF">EDD42_1346</name>
</gene>
<dbReference type="Proteomes" id="UP000266915">
    <property type="component" value="Unassembled WGS sequence"/>
</dbReference>
<feature type="binding site" evidence="10">
    <location>
        <begin position="191"/>
        <end position="193"/>
    </location>
    <ligand>
        <name>substrate</name>
    </ligand>
</feature>
<accession>A0A3N2C1G4</accession>
<dbReference type="GO" id="GO:0046872">
    <property type="term" value="F:metal ion binding"/>
    <property type="evidence" value="ECO:0007669"/>
    <property type="project" value="UniProtKB-KW"/>
</dbReference>
<dbReference type="AlphaFoldDB" id="A0A3N2C1G4"/>
<dbReference type="GO" id="GO:0042132">
    <property type="term" value="F:fructose 1,6-bisphosphate 1-phosphatase activity"/>
    <property type="evidence" value="ECO:0007669"/>
    <property type="project" value="UniProtKB-EC"/>
</dbReference>
<dbReference type="PIRSF" id="PIRSF004532">
    <property type="entry name" value="GlpX"/>
    <property type="match status" value="1"/>
</dbReference>
<dbReference type="PANTHER" id="PTHR30447:SF0">
    <property type="entry name" value="FRUCTOSE-1,6-BISPHOSPHATASE 1 CLASS 2-RELATED"/>
    <property type="match status" value="1"/>
</dbReference>
<dbReference type="PANTHER" id="PTHR30447">
    <property type="entry name" value="FRUCTOSE-1,6-BISPHOSPHATASE CLASS 2"/>
    <property type="match status" value="1"/>
</dbReference>
<dbReference type="Gene3D" id="3.30.540.10">
    <property type="entry name" value="Fructose-1,6-Bisphosphatase, subunit A, domain 1"/>
    <property type="match status" value="1"/>
</dbReference>
<dbReference type="Gene3D" id="3.40.190.90">
    <property type="match status" value="1"/>
</dbReference>
<organism evidence="11 12">
    <name type="scientific">Plantibacter flavus</name>
    <dbReference type="NCBI Taxonomy" id="150123"/>
    <lineage>
        <taxon>Bacteria</taxon>
        <taxon>Bacillati</taxon>
        <taxon>Actinomycetota</taxon>
        <taxon>Actinomycetes</taxon>
        <taxon>Micrococcales</taxon>
        <taxon>Microbacteriaceae</taxon>
        <taxon>Plantibacter</taxon>
    </lineage>
</organism>
<dbReference type="GO" id="GO:0005829">
    <property type="term" value="C:cytosol"/>
    <property type="evidence" value="ECO:0007669"/>
    <property type="project" value="TreeGrafter"/>
</dbReference>
<comment type="cofactor">
    <cofactor evidence="9">
        <name>Mn(2+)</name>
        <dbReference type="ChEBI" id="CHEBI:29035"/>
    </cofactor>
</comment>
<dbReference type="Pfam" id="PF03320">
    <property type="entry name" value="FBPase_glpX"/>
    <property type="match status" value="1"/>
</dbReference>
<evidence type="ECO:0000256" key="6">
    <source>
        <dbReference type="ARBA" id="ARBA00023211"/>
    </source>
</evidence>
<comment type="pathway">
    <text evidence="2">Carbohydrate biosynthesis; gluconeogenesis.</text>
</comment>